<evidence type="ECO:0000313" key="7">
    <source>
        <dbReference type="Proteomes" id="UP000284676"/>
    </source>
</evidence>
<feature type="domain" description="HTH lacI-type" evidence="4">
    <location>
        <begin position="10"/>
        <end position="64"/>
    </location>
</feature>
<dbReference type="PROSITE" id="PS50932">
    <property type="entry name" value="HTH_LACI_2"/>
    <property type="match status" value="1"/>
</dbReference>
<dbReference type="InterPro" id="IPR000843">
    <property type="entry name" value="HTH_LacI"/>
</dbReference>
<dbReference type="PANTHER" id="PTHR30146">
    <property type="entry name" value="LACI-RELATED TRANSCRIPTIONAL REPRESSOR"/>
    <property type="match status" value="1"/>
</dbReference>
<dbReference type="AlphaFoldDB" id="A0A414PM86"/>
<dbReference type="Proteomes" id="UP000284676">
    <property type="component" value="Unassembled WGS sequence"/>
</dbReference>
<dbReference type="Pfam" id="PF00532">
    <property type="entry name" value="Peripla_BP_1"/>
    <property type="match status" value="1"/>
</dbReference>
<evidence type="ECO:0000256" key="2">
    <source>
        <dbReference type="ARBA" id="ARBA00023125"/>
    </source>
</evidence>
<dbReference type="InterPro" id="IPR028082">
    <property type="entry name" value="Peripla_BP_I"/>
</dbReference>
<comment type="caution">
    <text evidence="6">The sequence shown here is derived from an EMBL/GenBank/DDBJ whole genome shotgun (WGS) entry which is preliminary data.</text>
</comment>
<dbReference type="EMBL" id="QRHL01000043">
    <property type="protein sequence ID" value="RHF69710.1"/>
    <property type="molecule type" value="Genomic_DNA"/>
</dbReference>
<dbReference type="GO" id="GO:0000976">
    <property type="term" value="F:transcription cis-regulatory region binding"/>
    <property type="evidence" value="ECO:0007669"/>
    <property type="project" value="TreeGrafter"/>
</dbReference>
<keyword evidence="1" id="KW-0805">Transcription regulation</keyword>
<keyword evidence="2" id="KW-0238">DNA-binding</keyword>
<accession>A0A414PM86</accession>
<gene>
    <name evidence="6" type="ORF">DW663_12370</name>
</gene>
<dbReference type="SUPFAM" id="SSF47413">
    <property type="entry name" value="lambda repressor-like DNA-binding domains"/>
    <property type="match status" value="1"/>
</dbReference>
<dbReference type="InterPro" id="IPR010982">
    <property type="entry name" value="Lambda_DNA-bd_dom_sf"/>
</dbReference>
<dbReference type="Gene3D" id="3.40.50.2300">
    <property type="match status" value="2"/>
</dbReference>
<evidence type="ECO:0000256" key="1">
    <source>
        <dbReference type="ARBA" id="ARBA00023015"/>
    </source>
</evidence>
<sequence length="324" mass="37012">MQKVRKMKKLTMKDIGILANVSQSTVSRVLSGHPNVKKEVRERVLKCIEENEFSPDISAQTMRGESSKILGFVSAGFENPFYLEMVGFVEREARRRGYSVIVMNSEDDEDLEKYHFKELITRHVDGIISAPVSLKNLRFLKKNKIPFVVLNENIDWLDSFYTNLYSGGEEVARFFREKNLKRVAYLGEGKSEKYKGFLSECSKGENINRLEDNVLFSLAKDLRKVVKESIAKINFDCDGYFFSSDTIALLFLEEINKLGMSLGNKVLVGYDNTIISKTLNISSVEQPMSKMAEKAIELLLDKVLKNIDIDEIHNVGLEPKLIKR</sequence>
<dbReference type="SMART" id="SM00354">
    <property type="entry name" value="HTH_LACI"/>
    <property type="match status" value="1"/>
</dbReference>
<evidence type="ECO:0000313" key="6">
    <source>
        <dbReference type="EMBL" id="RHF69710.1"/>
    </source>
</evidence>
<dbReference type="InterPro" id="IPR001761">
    <property type="entry name" value="Peripla_BP/Lac1_sug-bd_dom"/>
</dbReference>
<dbReference type="InterPro" id="IPR001387">
    <property type="entry name" value="Cro/C1-type_HTH"/>
</dbReference>
<dbReference type="Pfam" id="PF00356">
    <property type="entry name" value="LacI"/>
    <property type="match status" value="1"/>
</dbReference>
<reference evidence="6 7" key="1">
    <citation type="submission" date="2018-08" db="EMBL/GenBank/DDBJ databases">
        <title>A genome reference for cultivated species of the human gut microbiota.</title>
        <authorList>
            <person name="Zou Y."/>
            <person name="Xue W."/>
            <person name="Luo G."/>
        </authorList>
    </citation>
    <scope>NUCLEOTIDE SEQUENCE [LARGE SCALE GENOMIC DNA]</scope>
    <source>
        <strain evidence="6 7">AM25-1</strain>
    </source>
</reference>
<organism evidence="6 7">
    <name type="scientific">Fusobacterium mortiferum</name>
    <dbReference type="NCBI Taxonomy" id="850"/>
    <lineage>
        <taxon>Bacteria</taxon>
        <taxon>Fusobacteriati</taxon>
        <taxon>Fusobacteriota</taxon>
        <taxon>Fusobacteriia</taxon>
        <taxon>Fusobacteriales</taxon>
        <taxon>Fusobacteriaceae</taxon>
        <taxon>Fusobacterium</taxon>
    </lineage>
</organism>
<protein>
    <submittedName>
        <fullName evidence="6">LacI family transcriptional regulator</fullName>
    </submittedName>
</protein>
<dbReference type="SUPFAM" id="SSF53822">
    <property type="entry name" value="Periplasmic binding protein-like I"/>
    <property type="match status" value="1"/>
</dbReference>
<proteinExistence type="predicted"/>
<name>A0A414PM86_FUSMR</name>
<dbReference type="GO" id="GO:0003700">
    <property type="term" value="F:DNA-binding transcription factor activity"/>
    <property type="evidence" value="ECO:0007669"/>
    <property type="project" value="TreeGrafter"/>
</dbReference>
<keyword evidence="3" id="KW-0804">Transcription</keyword>
<dbReference type="PROSITE" id="PS50943">
    <property type="entry name" value="HTH_CROC1"/>
    <property type="match status" value="1"/>
</dbReference>
<dbReference type="Gene3D" id="1.10.260.40">
    <property type="entry name" value="lambda repressor-like DNA-binding domains"/>
    <property type="match status" value="1"/>
</dbReference>
<dbReference type="CDD" id="cd01392">
    <property type="entry name" value="HTH_LacI"/>
    <property type="match status" value="1"/>
</dbReference>
<dbReference type="PANTHER" id="PTHR30146:SF109">
    <property type="entry name" value="HTH-TYPE TRANSCRIPTIONAL REGULATOR GALS"/>
    <property type="match status" value="1"/>
</dbReference>
<feature type="domain" description="HTH cro/C1-type" evidence="5">
    <location>
        <begin position="1"/>
        <end position="32"/>
    </location>
</feature>
<evidence type="ECO:0000259" key="4">
    <source>
        <dbReference type="PROSITE" id="PS50932"/>
    </source>
</evidence>
<evidence type="ECO:0000259" key="5">
    <source>
        <dbReference type="PROSITE" id="PS50943"/>
    </source>
</evidence>
<evidence type="ECO:0000256" key="3">
    <source>
        <dbReference type="ARBA" id="ARBA00023163"/>
    </source>
</evidence>